<dbReference type="KEGG" id="nvr:FEJ81_15135"/>
<dbReference type="RefSeq" id="WP_138246073.1">
    <property type="nucleotide sequence ID" value="NZ_CP040330.1"/>
</dbReference>
<sequence>MENYIAREWHLIHGYVGKLRWVYETDPKELDIPDDYRLNRGEHLTVFDEEEQKKRLGAEVKERGRRNPAALISSALVAVLDKADENLAFFIIELYEIDLLLSQNHVTSVLTRTGSFLQHALEDRLGVDDGLSPLITDAYEGGELSDEEVRLAQFIRQCRNDVSHNFAYFTEWSYAVHDHASICAKTLLVSLSDSWYGVEFTVGEQLSVENCLRVIEVEFGFEWLDSPATYDDDSIQDKYVTERGRG</sequence>
<dbReference type="GeneID" id="40266634"/>
<dbReference type="OrthoDB" id="351332at2157"/>
<protein>
    <submittedName>
        <fullName evidence="1">Uncharacterized protein</fullName>
    </submittedName>
</protein>
<dbReference type="EMBL" id="CP040330">
    <property type="protein sequence ID" value="QCS43619.1"/>
    <property type="molecule type" value="Genomic_DNA"/>
</dbReference>
<accession>A0A4P8WJH2</accession>
<organism evidence="1 2">
    <name type="scientific">Natrinema versiforme</name>
    <dbReference type="NCBI Taxonomy" id="88724"/>
    <lineage>
        <taxon>Archaea</taxon>
        <taxon>Methanobacteriati</taxon>
        <taxon>Methanobacteriota</taxon>
        <taxon>Stenosarchaea group</taxon>
        <taxon>Halobacteria</taxon>
        <taxon>Halobacteriales</taxon>
        <taxon>Natrialbaceae</taxon>
        <taxon>Natrinema</taxon>
    </lineage>
</organism>
<proteinExistence type="predicted"/>
<name>A0A4P8WJH2_9EURY</name>
<evidence type="ECO:0000313" key="2">
    <source>
        <dbReference type="Proteomes" id="UP000302218"/>
    </source>
</evidence>
<reference evidence="2" key="1">
    <citation type="submission" date="2019-05" db="EMBL/GenBank/DDBJ databases">
        <title>Genome sequence and methylation pattern of the halophilic Archaeon Natrinema versiforme BOL5-4.</title>
        <authorList>
            <person name="DasSarma P."/>
            <person name="Anton B.P."/>
            <person name="DasSarma S.L."/>
            <person name="Martinez F.L."/>
            <person name="Guzman D."/>
            <person name="Roberts R.J."/>
            <person name="DasSarma S."/>
        </authorList>
    </citation>
    <scope>NUCLEOTIDE SEQUENCE [LARGE SCALE GENOMIC DNA]</scope>
    <source>
        <strain evidence="2">BOL5-4</strain>
    </source>
</reference>
<evidence type="ECO:0000313" key="1">
    <source>
        <dbReference type="EMBL" id="QCS43619.1"/>
    </source>
</evidence>
<dbReference type="Proteomes" id="UP000302218">
    <property type="component" value="Chromosome"/>
</dbReference>
<gene>
    <name evidence="1" type="ORF">FEJ81_15135</name>
</gene>
<dbReference type="AlphaFoldDB" id="A0A4P8WJH2"/>